<dbReference type="InterPro" id="IPR036890">
    <property type="entry name" value="HATPase_C_sf"/>
</dbReference>
<dbReference type="Proteomes" id="UP000288102">
    <property type="component" value="Unassembled WGS sequence"/>
</dbReference>
<organism evidence="9 10">
    <name type="scientific">Flavobacterium cupreum</name>
    <dbReference type="NCBI Taxonomy" id="2133766"/>
    <lineage>
        <taxon>Bacteria</taxon>
        <taxon>Pseudomonadati</taxon>
        <taxon>Bacteroidota</taxon>
        <taxon>Flavobacteriia</taxon>
        <taxon>Flavobacteriales</taxon>
        <taxon>Flavobacteriaceae</taxon>
        <taxon>Flavobacterium</taxon>
    </lineage>
</organism>
<dbReference type="SUPFAM" id="SSF48452">
    <property type="entry name" value="TPR-like"/>
    <property type="match status" value="1"/>
</dbReference>
<dbReference type="CDD" id="cd16917">
    <property type="entry name" value="HATPase_UhpB-NarQ-NarX-like"/>
    <property type="match status" value="1"/>
</dbReference>
<reference evidence="10" key="1">
    <citation type="journal article" date="2019" name="Syst. Appl. Microbiol.">
        <title>Flavobacterium circumlabens sp. nov. and Flavobacterium cupreum sp. nov., two psychrotrophic species isolated from Antarctic environmental samples.</title>
        <authorList>
            <person name="Kralova S."/>
            <person name="Busse H.-J."/>
            <person name="Svec P."/>
            <person name="Maslanova I."/>
            <person name="Stankova E."/>
            <person name="Bartak M."/>
            <person name="Sedlacek I."/>
        </authorList>
    </citation>
    <scope>NUCLEOTIDE SEQUENCE [LARGE SCALE GENOMIC DNA]</scope>
    <source>
        <strain evidence="10">CCM 8825</strain>
    </source>
</reference>
<evidence type="ECO:0000259" key="8">
    <source>
        <dbReference type="Pfam" id="PF02518"/>
    </source>
</evidence>
<comment type="caution">
    <text evidence="9">The sequence shown here is derived from an EMBL/GenBank/DDBJ whole genome shotgun (WGS) entry which is preliminary data.</text>
</comment>
<dbReference type="Pfam" id="PF02518">
    <property type="entry name" value="HATPase_c"/>
    <property type="match status" value="1"/>
</dbReference>
<evidence type="ECO:0000256" key="5">
    <source>
        <dbReference type="ARBA" id="ARBA00023012"/>
    </source>
</evidence>
<dbReference type="InterPro" id="IPR011990">
    <property type="entry name" value="TPR-like_helical_dom_sf"/>
</dbReference>
<keyword evidence="6" id="KW-0175">Coiled coil</keyword>
<feature type="transmembrane region" description="Helical" evidence="7">
    <location>
        <begin position="350"/>
        <end position="370"/>
    </location>
</feature>
<dbReference type="OrthoDB" id="943406at2"/>
<dbReference type="GO" id="GO:0005524">
    <property type="term" value="F:ATP binding"/>
    <property type="evidence" value="ECO:0007669"/>
    <property type="project" value="UniProtKB-KW"/>
</dbReference>
<dbReference type="SUPFAM" id="SSF55874">
    <property type="entry name" value="ATPase domain of HSP90 chaperone/DNA topoisomerase II/histidine kinase"/>
    <property type="match status" value="1"/>
</dbReference>
<name>A0A434A372_9FLAO</name>
<evidence type="ECO:0000256" key="1">
    <source>
        <dbReference type="ARBA" id="ARBA00000085"/>
    </source>
</evidence>
<keyword evidence="4" id="KW-0418">Kinase</keyword>
<sequence length="574" mass="66672">MIPQKILVYLYIFFILLVFSSCQKKGIFIPKETKSKTEVRKLITTADHFNTAKQFDSAFYYYNKAKINCNPGNNTDDYVYCIWNMAEIQQNQDDFIGSENTVKEALPFLSSTKNSIYKWNIHTISGNNYINLYNYDCAFYSFNKTLHLKTDETRKLKAKSNIASVLIKQRKYNEALDILLSLSLNRIIQHHPEYYSKILDKIGFCYFKLEDKDALSYYTKSLAIKSKLKNDSELGKTYYYLAEYYQKVNPALSLKYANLSYEKYTITNCIDNRLRTLALLIKNSPDSELKRNSMTYVALTDSVFEIKQKAKNLFARIKYDSKKEKEENLKLKSQKIKNELQLARQETRNIISYIIIILALVFIIILYFYLNSKSKREKLKATYHSETSISKKLHDELANDVYHAMVFAENTDLSKPENKKQLLDNLDTIYSRSGDISKEKYPISTDKDYLIALKQMISGFYTSNINVLLNGLDTIVWNEIEKTQKITIYRTVQELLVNMKKHSKATLVVITFQENNNNISIDYTDNGQGIDLKKIVVKNGLHNVENRISAVKGSIAIESNPEKGFKVFIKFPLV</sequence>
<evidence type="ECO:0000256" key="6">
    <source>
        <dbReference type="SAM" id="Coils"/>
    </source>
</evidence>
<dbReference type="InterPro" id="IPR050482">
    <property type="entry name" value="Sensor_HK_TwoCompSys"/>
</dbReference>
<comment type="catalytic activity">
    <reaction evidence="1">
        <text>ATP + protein L-histidine = ADP + protein N-phospho-L-histidine.</text>
        <dbReference type="EC" id="2.7.13.3"/>
    </reaction>
</comment>
<dbReference type="Gene3D" id="3.30.565.10">
    <property type="entry name" value="Histidine kinase-like ATPase, C-terminal domain"/>
    <property type="match status" value="1"/>
</dbReference>
<feature type="domain" description="Histidine kinase/HSP90-like ATPase" evidence="8">
    <location>
        <begin position="486"/>
        <end position="573"/>
    </location>
</feature>
<evidence type="ECO:0000313" key="10">
    <source>
        <dbReference type="Proteomes" id="UP000288102"/>
    </source>
</evidence>
<keyword evidence="9" id="KW-0067">ATP-binding</keyword>
<evidence type="ECO:0000313" key="9">
    <source>
        <dbReference type="EMBL" id="RUT68860.1"/>
    </source>
</evidence>
<keyword evidence="3" id="KW-0808">Transferase</keyword>
<dbReference type="AlphaFoldDB" id="A0A434A372"/>
<keyword evidence="7" id="KW-1133">Transmembrane helix</keyword>
<dbReference type="GO" id="GO:0004673">
    <property type="term" value="F:protein histidine kinase activity"/>
    <property type="evidence" value="ECO:0007669"/>
    <property type="project" value="UniProtKB-EC"/>
</dbReference>
<dbReference type="PANTHER" id="PTHR24421">
    <property type="entry name" value="NITRATE/NITRITE SENSOR PROTEIN NARX-RELATED"/>
    <property type="match status" value="1"/>
</dbReference>
<dbReference type="InterPro" id="IPR003594">
    <property type="entry name" value="HATPase_dom"/>
</dbReference>
<proteinExistence type="predicted"/>
<dbReference type="PROSITE" id="PS51257">
    <property type="entry name" value="PROKAR_LIPOPROTEIN"/>
    <property type="match status" value="1"/>
</dbReference>
<keyword evidence="10" id="KW-1185">Reference proteome</keyword>
<keyword evidence="7" id="KW-0812">Transmembrane</keyword>
<accession>A0A434A372</accession>
<dbReference type="EC" id="2.7.13.3" evidence="2"/>
<feature type="coiled-coil region" evidence="6">
    <location>
        <begin position="319"/>
        <end position="346"/>
    </location>
</feature>
<gene>
    <name evidence="9" type="ORF">D0817_18275</name>
</gene>
<keyword evidence="7" id="KW-0472">Membrane</keyword>
<evidence type="ECO:0000256" key="4">
    <source>
        <dbReference type="ARBA" id="ARBA00022777"/>
    </source>
</evidence>
<keyword evidence="5" id="KW-0902">Two-component regulatory system</keyword>
<protein>
    <recommendedName>
        <fullName evidence="2">histidine kinase</fullName>
        <ecNumber evidence="2">2.7.13.3</ecNumber>
    </recommendedName>
</protein>
<dbReference type="PANTHER" id="PTHR24421:SF10">
    <property type="entry name" value="NITRATE_NITRITE SENSOR PROTEIN NARQ"/>
    <property type="match status" value="1"/>
</dbReference>
<dbReference type="GO" id="GO:0000160">
    <property type="term" value="P:phosphorelay signal transduction system"/>
    <property type="evidence" value="ECO:0007669"/>
    <property type="project" value="UniProtKB-KW"/>
</dbReference>
<evidence type="ECO:0000256" key="3">
    <source>
        <dbReference type="ARBA" id="ARBA00022679"/>
    </source>
</evidence>
<dbReference type="EMBL" id="QWDM01000013">
    <property type="protein sequence ID" value="RUT68860.1"/>
    <property type="molecule type" value="Genomic_DNA"/>
</dbReference>
<dbReference type="Gene3D" id="1.25.40.10">
    <property type="entry name" value="Tetratricopeptide repeat domain"/>
    <property type="match status" value="1"/>
</dbReference>
<evidence type="ECO:0000256" key="7">
    <source>
        <dbReference type="SAM" id="Phobius"/>
    </source>
</evidence>
<keyword evidence="9" id="KW-0547">Nucleotide-binding</keyword>
<evidence type="ECO:0000256" key="2">
    <source>
        <dbReference type="ARBA" id="ARBA00012438"/>
    </source>
</evidence>